<feature type="compositionally biased region" description="Low complexity" evidence="5">
    <location>
        <begin position="320"/>
        <end position="336"/>
    </location>
</feature>
<feature type="region of interest" description="Disordered" evidence="5">
    <location>
        <begin position="301"/>
        <end position="360"/>
    </location>
</feature>
<evidence type="ECO:0000256" key="1">
    <source>
        <dbReference type="ARBA" id="ARBA00004123"/>
    </source>
</evidence>
<dbReference type="AlphaFoldDB" id="E9GMV1"/>
<dbReference type="PhylomeDB" id="E9GMV1"/>
<dbReference type="GO" id="GO:0005634">
    <property type="term" value="C:nucleus"/>
    <property type="evidence" value="ECO:0000318"/>
    <property type="project" value="GO_Central"/>
</dbReference>
<evidence type="ECO:0000256" key="3">
    <source>
        <dbReference type="ARBA" id="ARBA00023242"/>
    </source>
</evidence>
<evidence type="ECO:0000313" key="8">
    <source>
        <dbReference type="EMBL" id="EFX79157.1"/>
    </source>
</evidence>
<dbReference type="PROSITE" id="PS50118">
    <property type="entry name" value="HMG_BOX_2"/>
    <property type="match status" value="3"/>
</dbReference>
<dbReference type="GO" id="GO:0006360">
    <property type="term" value="P:transcription by RNA polymerase I"/>
    <property type="evidence" value="ECO:0000318"/>
    <property type="project" value="GO_Central"/>
</dbReference>
<keyword evidence="9" id="KW-1185">Reference proteome</keyword>
<name>E9GMV1_DAPPU</name>
<feature type="compositionally biased region" description="Low complexity" evidence="5">
    <location>
        <begin position="449"/>
        <end position="468"/>
    </location>
</feature>
<feature type="DNA-binding region" description="HMG box" evidence="4">
    <location>
        <begin position="357"/>
        <end position="417"/>
    </location>
</feature>
<keyword evidence="2 4" id="KW-0238">DNA-binding</keyword>
<dbReference type="PROSITE" id="PS50090">
    <property type="entry name" value="MYB_LIKE"/>
    <property type="match status" value="1"/>
</dbReference>
<feature type="DNA-binding region" description="HMG box" evidence="4">
    <location>
        <begin position="225"/>
        <end position="291"/>
    </location>
</feature>
<evidence type="ECO:0000259" key="6">
    <source>
        <dbReference type="PROSITE" id="PS50090"/>
    </source>
</evidence>
<dbReference type="OrthoDB" id="1919336at2759"/>
<evidence type="ECO:0000259" key="7">
    <source>
        <dbReference type="PROSITE" id="PS50118"/>
    </source>
</evidence>
<dbReference type="Proteomes" id="UP000000305">
    <property type="component" value="Unassembled WGS sequence"/>
</dbReference>
<dbReference type="Gene3D" id="1.10.30.10">
    <property type="entry name" value="High mobility group box domain"/>
    <property type="match status" value="2"/>
</dbReference>
<keyword evidence="3 4" id="KW-0539">Nucleus</keyword>
<dbReference type="KEGG" id="dpx:DAPPUDRAFT_104634"/>
<feature type="DNA-binding region" description="HMG box" evidence="4">
    <location>
        <begin position="128"/>
        <end position="194"/>
    </location>
</feature>
<dbReference type="InterPro" id="IPR009071">
    <property type="entry name" value="HMG_box_dom"/>
</dbReference>
<feature type="domain" description="HMG box" evidence="7">
    <location>
        <begin position="225"/>
        <end position="291"/>
    </location>
</feature>
<dbReference type="STRING" id="6669.E9GMV1"/>
<dbReference type="GO" id="GO:0001181">
    <property type="term" value="F:RNA polymerase I general transcription initiation factor activity"/>
    <property type="evidence" value="ECO:0000318"/>
    <property type="project" value="GO_Central"/>
</dbReference>
<evidence type="ECO:0008006" key="10">
    <source>
        <dbReference type="Google" id="ProtNLM"/>
    </source>
</evidence>
<feature type="domain" description="Myb-like" evidence="6">
    <location>
        <begin position="29"/>
        <end position="87"/>
    </location>
</feature>
<dbReference type="EMBL" id="GL732553">
    <property type="protein sequence ID" value="EFX79157.1"/>
    <property type="molecule type" value="Genomic_DNA"/>
</dbReference>
<comment type="subcellular location">
    <subcellularLocation>
        <location evidence="1">Nucleus</location>
    </subcellularLocation>
</comment>
<evidence type="ECO:0000256" key="2">
    <source>
        <dbReference type="ARBA" id="ARBA00023125"/>
    </source>
</evidence>
<proteinExistence type="predicted"/>
<dbReference type="InParanoid" id="E9GMV1"/>
<feature type="region of interest" description="Disordered" evidence="5">
    <location>
        <begin position="424"/>
        <end position="468"/>
    </location>
</feature>
<protein>
    <recommendedName>
        <fullName evidence="10">HMG box domain-containing protein</fullName>
    </recommendedName>
</protein>
<feature type="domain" description="HMG box" evidence="7">
    <location>
        <begin position="357"/>
        <end position="417"/>
    </location>
</feature>
<dbReference type="InterPro" id="IPR051762">
    <property type="entry name" value="UBF1"/>
</dbReference>
<dbReference type="SUPFAM" id="SSF47095">
    <property type="entry name" value="HMG-box"/>
    <property type="match status" value="3"/>
</dbReference>
<evidence type="ECO:0000256" key="5">
    <source>
        <dbReference type="SAM" id="MobiDB-lite"/>
    </source>
</evidence>
<dbReference type="HOGENOM" id="CLU_584314_0_0_1"/>
<reference evidence="8 9" key="1">
    <citation type="journal article" date="2011" name="Science">
        <title>The ecoresponsive genome of Daphnia pulex.</title>
        <authorList>
            <person name="Colbourne J.K."/>
            <person name="Pfrender M.E."/>
            <person name="Gilbert D."/>
            <person name="Thomas W.K."/>
            <person name="Tucker A."/>
            <person name="Oakley T.H."/>
            <person name="Tokishita S."/>
            <person name="Aerts A."/>
            <person name="Arnold G.J."/>
            <person name="Basu M.K."/>
            <person name="Bauer D.J."/>
            <person name="Caceres C.E."/>
            <person name="Carmel L."/>
            <person name="Casola C."/>
            <person name="Choi J.H."/>
            <person name="Detter J.C."/>
            <person name="Dong Q."/>
            <person name="Dusheyko S."/>
            <person name="Eads B.D."/>
            <person name="Frohlich T."/>
            <person name="Geiler-Samerotte K.A."/>
            <person name="Gerlach D."/>
            <person name="Hatcher P."/>
            <person name="Jogdeo S."/>
            <person name="Krijgsveld J."/>
            <person name="Kriventseva E.V."/>
            <person name="Kultz D."/>
            <person name="Laforsch C."/>
            <person name="Lindquist E."/>
            <person name="Lopez J."/>
            <person name="Manak J.R."/>
            <person name="Muller J."/>
            <person name="Pangilinan J."/>
            <person name="Patwardhan R.P."/>
            <person name="Pitluck S."/>
            <person name="Pritham E.J."/>
            <person name="Rechtsteiner A."/>
            <person name="Rho M."/>
            <person name="Rogozin I.B."/>
            <person name="Sakarya O."/>
            <person name="Salamov A."/>
            <person name="Schaack S."/>
            <person name="Shapiro H."/>
            <person name="Shiga Y."/>
            <person name="Skalitzky C."/>
            <person name="Smith Z."/>
            <person name="Souvorov A."/>
            <person name="Sung W."/>
            <person name="Tang Z."/>
            <person name="Tsuchiya D."/>
            <person name="Tu H."/>
            <person name="Vos H."/>
            <person name="Wang M."/>
            <person name="Wolf Y.I."/>
            <person name="Yamagata H."/>
            <person name="Yamada T."/>
            <person name="Ye Y."/>
            <person name="Shaw J.R."/>
            <person name="Andrews J."/>
            <person name="Crease T.J."/>
            <person name="Tang H."/>
            <person name="Lucas S.M."/>
            <person name="Robertson H.M."/>
            <person name="Bork P."/>
            <person name="Koonin E.V."/>
            <person name="Zdobnov E.M."/>
            <person name="Grigoriev I.V."/>
            <person name="Lynch M."/>
            <person name="Boore J.L."/>
        </authorList>
    </citation>
    <scope>NUCLEOTIDE SEQUENCE [LARGE SCALE GENOMIC DNA]</scope>
</reference>
<dbReference type="InterPro" id="IPR001005">
    <property type="entry name" value="SANT/Myb"/>
</dbReference>
<dbReference type="PANTHER" id="PTHR46318">
    <property type="entry name" value="UPSTREAM BINDING TRANSCRIPTION FACTOR"/>
    <property type="match status" value="1"/>
</dbReference>
<dbReference type="InterPro" id="IPR036910">
    <property type="entry name" value="HMG_box_dom_sf"/>
</dbReference>
<dbReference type="eggNOG" id="KOG0381">
    <property type="taxonomic scope" value="Eukaryota"/>
</dbReference>
<dbReference type="GO" id="GO:0001164">
    <property type="term" value="F:RNA polymerase I core promoter sequence-specific DNA binding"/>
    <property type="evidence" value="ECO:0000318"/>
    <property type="project" value="GO_Central"/>
</dbReference>
<gene>
    <name evidence="8" type="ORF">DAPPUDRAFT_104634</name>
</gene>
<organism evidence="8 9">
    <name type="scientific">Daphnia pulex</name>
    <name type="common">Water flea</name>
    <dbReference type="NCBI Taxonomy" id="6669"/>
    <lineage>
        <taxon>Eukaryota</taxon>
        <taxon>Metazoa</taxon>
        <taxon>Ecdysozoa</taxon>
        <taxon>Arthropoda</taxon>
        <taxon>Crustacea</taxon>
        <taxon>Branchiopoda</taxon>
        <taxon>Diplostraca</taxon>
        <taxon>Cladocera</taxon>
        <taxon>Anomopoda</taxon>
        <taxon>Daphniidae</taxon>
        <taxon>Daphnia</taxon>
    </lineage>
</organism>
<dbReference type="GO" id="GO:0045943">
    <property type="term" value="P:positive regulation of transcription by RNA polymerase I"/>
    <property type="evidence" value="ECO:0000318"/>
    <property type="project" value="GO_Central"/>
</dbReference>
<feature type="domain" description="HMG box" evidence="7">
    <location>
        <begin position="128"/>
        <end position="194"/>
    </location>
</feature>
<sequence length="468" mass="54150">MADCSVVGLQESCYPLCARGSKEPLRPIDESEDEETWSKKENFELIKRIRKALKKDDVINYQVRVSKLNWNAIQFKDYSATQCKNRWFYIEGCLRQYRLLAEVLEDAEKWVDDPSWYEFHQGVKRPSPPKPPTPFKLFSDEMLPKRLNQGMSSTAARERTRDAYKQLSDKQKLKWIYKAQEKEPEFNEEMDEYQRQHPDVELPAKKLSLLTKDEISCSRNEGRPKKPPTSGYSLFSKTLLSSNCLSKFETTERMKVIARRWKELSEEEQTKYNDRTAQLKTAYKMKYASYMETLTCQQRNAELPTLKSPERSIHPKSRRSAANADSKSAKSPSKIKPSSKGKALKSLTEKVASKTLPKPPVSPAAYYVMSHHSKLVNLSAAEIDVLWERVSKKQKEKFTKQLKKKNDEYVLELKKFRTLNLAKLKSSQKSGNAQDERDVFKENSDEQSTDQTSSSYSCDLDTSSSDED</sequence>
<dbReference type="PANTHER" id="PTHR46318:SF3">
    <property type="entry name" value="UPSTREAM BINDING TRANSCRIPTION FACTOR"/>
    <property type="match status" value="1"/>
</dbReference>
<dbReference type="SMART" id="SM00398">
    <property type="entry name" value="HMG"/>
    <property type="match status" value="3"/>
</dbReference>
<feature type="compositionally biased region" description="Basic and acidic residues" evidence="5">
    <location>
        <begin position="434"/>
        <end position="444"/>
    </location>
</feature>
<evidence type="ECO:0000256" key="4">
    <source>
        <dbReference type="PROSITE-ProRule" id="PRU00267"/>
    </source>
</evidence>
<dbReference type="OMA" id="YSATQCK"/>
<accession>E9GMV1</accession>
<evidence type="ECO:0000313" key="9">
    <source>
        <dbReference type="Proteomes" id="UP000000305"/>
    </source>
</evidence>